<dbReference type="Proteomes" id="UP000285295">
    <property type="component" value="Unassembled WGS sequence"/>
</dbReference>
<evidence type="ECO:0000313" key="5">
    <source>
        <dbReference type="Proteomes" id="UP000284476"/>
    </source>
</evidence>
<dbReference type="Proteomes" id="UP000284476">
    <property type="component" value="Unassembled WGS sequence"/>
</dbReference>
<dbReference type="RefSeq" id="WP_128185163.1">
    <property type="nucleotide sequence ID" value="NZ_JBHRSO010000064.1"/>
</dbReference>
<dbReference type="Proteomes" id="UP000285710">
    <property type="component" value="Unassembled WGS sequence"/>
</dbReference>
<proteinExistence type="predicted"/>
<protein>
    <recommendedName>
        <fullName evidence="8">NfeD family protein</fullName>
    </recommendedName>
</protein>
<dbReference type="AlphaFoldDB" id="A0A443K489"/>
<reference evidence="5 6" key="1">
    <citation type="submission" date="2019-01" db="EMBL/GenBank/DDBJ databases">
        <title>Sinorhodobacter populi sp. nov. isolated from the symptomatic bark tissue of Populus euramericana canker.</title>
        <authorList>
            <person name="Xu G."/>
        </authorList>
    </citation>
    <scope>NUCLEOTIDE SEQUENCE [LARGE SCALE GENOMIC DNA]</scope>
    <source>
        <strain evidence="2 7">2D-5</strain>
        <strain evidence="4 6">D19-10-3-21</strain>
        <strain evidence="3 5">SK2B-1</strain>
    </source>
</reference>
<feature type="transmembrane region" description="Helical" evidence="1">
    <location>
        <begin position="43"/>
        <end position="68"/>
    </location>
</feature>
<keyword evidence="1" id="KW-0472">Membrane</keyword>
<sequence length="89" mass="9766">MLWLQPWVWIVAGVVLALLEMLLPGFYLLGFAIGAIVTGVLAWAGLIATLPAMLFTLAIAAVAAWLALRRIAGVRRGQKTLWHRDINED</sequence>
<evidence type="ECO:0000313" key="7">
    <source>
        <dbReference type="Proteomes" id="UP000285710"/>
    </source>
</evidence>
<keyword evidence="1" id="KW-0812">Transmembrane</keyword>
<dbReference type="EMBL" id="SAUZ01000020">
    <property type="protein sequence ID" value="RWR18321.1"/>
    <property type="molecule type" value="Genomic_DNA"/>
</dbReference>
<evidence type="ECO:0000256" key="1">
    <source>
        <dbReference type="SAM" id="Phobius"/>
    </source>
</evidence>
<feature type="transmembrane region" description="Helical" evidence="1">
    <location>
        <begin position="7"/>
        <end position="37"/>
    </location>
</feature>
<accession>A0A443ILN6</accession>
<evidence type="ECO:0000313" key="2">
    <source>
        <dbReference type="EMBL" id="RWR06290.1"/>
    </source>
</evidence>
<keyword evidence="1" id="KW-1133">Transmembrane helix</keyword>
<reference evidence="5 6" key="2">
    <citation type="submission" date="2019-01" db="EMBL/GenBank/DDBJ databases">
        <authorList>
            <person name="Li Y."/>
        </authorList>
    </citation>
    <scope>NUCLEOTIDE SEQUENCE [LARGE SCALE GENOMIC DNA]</scope>
    <source>
        <strain evidence="2 7">2D-5</strain>
        <strain evidence="4 6">D19-10-3-21</strain>
        <strain evidence="3 5">SK2B-1</strain>
    </source>
</reference>
<evidence type="ECO:0000313" key="4">
    <source>
        <dbReference type="EMBL" id="RWR27513.1"/>
    </source>
</evidence>
<keyword evidence="7" id="KW-1185">Reference proteome</keyword>
<dbReference type="EMBL" id="SAUW01000029">
    <property type="protein sequence ID" value="RWR06290.1"/>
    <property type="molecule type" value="Genomic_DNA"/>
</dbReference>
<dbReference type="EMBL" id="SAUX01000021">
    <property type="protein sequence ID" value="RWR27513.1"/>
    <property type="molecule type" value="Genomic_DNA"/>
</dbReference>
<name>A0A443K489_9RHOB</name>
<accession>A0A443K489</accession>
<organism evidence="4 6">
    <name type="scientific">Paenirhodobacter populi</name>
    <dbReference type="NCBI Taxonomy" id="2306993"/>
    <lineage>
        <taxon>Bacteria</taxon>
        <taxon>Pseudomonadati</taxon>
        <taxon>Pseudomonadota</taxon>
        <taxon>Alphaproteobacteria</taxon>
        <taxon>Rhodobacterales</taxon>
        <taxon>Rhodobacter group</taxon>
        <taxon>Paenirhodobacter</taxon>
    </lineage>
</organism>
<evidence type="ECO:0000313" key="3">
    <source>
        <dbReference type="EMBL" id="RWR18321.1"/>
    </source>
</evidence>
<dbReference type="OrthoDB" id="7745385at2"/>
<accession>A0A443JCS7</accession>
<evidence type="ECO:0008006" key="8">
    <source>
        <dbReference type="Google" id="ProtNLM"/>
    </source>
</evidence>
<gene>
    <name evidence="3" type="ORF">D2T30_16805</name>
    <name evidence="4" type="ORF">D2T31_16695</name>
    <name evidence="2" type="ORF">D2T33_18730</name>
</gene>
<evidence type="ECO:0000313" key="6">
    <source>
        <dbReference type="Proteomes" id="UP000285295"/>
    </source>
</evidence>
<comment type="caution">
    <text evidence="4">The sequence shown here is derived from an EMBL/GenBank/DDBJ whole genome shotgun (WGS) entry which is preliminary data.</text>
</comment>